<reference evidence="5" key="1">
    <citation type="journal article" date="2020" name="Stud. Mycol.">
        <title>101 Dothideomycetes genomes: a test case for predicting lifestyles and emergence of pathogens.</title>
        <authorList>
            <person name="Haridas S."/>
            <person name="Albert R."/>
            <person name="Binder M."/>
            <person name="Bloem J."/>
            <person name="Labutti K."/>
            <person name="Salamov A."/>
            <person name="Andreopoulos B."/>
            <person name="Baker S."/>
            <person name="Barry K."/>
            <person name="Bills G."/>
            <person name="Bluhm B."/>
            <person name="Cannon C."/>
            <person name="Castanera R."/>
            <person name="Culley D."/>
            <person name="Daum C."/>
            <person name="Ezra D."/>
            <person name="Gonzalez J."/>
            <person name="Henrissat B."/>
            <person name="Kuo A."/>
            <person name="Liang C."/>
            <person name="Lipzen A."/>
            <person name="Lutzoni F."/>
            <person name="Magnuson J."/>
            <person name="Mondo S."/>
            <person name="Nolan M."/>
            <person name="Ohm R."/>
            <person name="Pangilinan J."/>
            <person name="Park H.-J."/>
            <person name="Ramirez L."/>
            <person name="Alfaro M."/>
            <person name="Sun H."/>
            <person name="Tritt A."/>
            <person name="Yoshinaga Y."/>
            <person name="Zwiers L.-H."/>
            <person name="Turgeon B."/>
            <person name="Goodwin S."/>
            <person name="Spatafora J."/>
            <person name="Crous P."/>
            <person name="Grigoriev I."/>
        </authorList>
    </citation>
    <scope>NUCLEOTIDE SEQUENCE</scope>
    <source>
        <strain evidence="5">CBS 116435</strain>
    </source>
</reference>
<dbReference type="CDD" id="cd23837">
    <property type="entry name" value="UBCc_UBE2O"/>
    <property type="match status" value="1"/>
</dbReference>
<evidence type="ECO:0000256" key="3">
    <source>
        <dbReference type="SAM" id="MobiDB-lite"/>
    </source>
</evidence>
<organism evidence="5 6">
    <name type="scientific">Polychaeton citri CBS 116435</name>
    <dbReference type="NCBI Taxonomy" id="1314669"/>
    <lineage>
        <taxon>Eukaryota</taxon>
        <taxon>Fungi</taxon>
        <taxon>Dikarya</taxon>
        <taxon>Ascomycota</taxon>
        <taxon>Pezizomycotina</taxon>
        <taxon>Dothideomycetes</taxon>
        <taxon>Dothideomycetidae</taxon>
        <taxon>Capnodiales</taxon>
        <taxon>Capnodiaceae</taxon>
        <taxon>Polychaeton</taxon>
    </lineage>
</organism>
<dbReference type="SMART" id="SM00212">
    <property type="entry name" value="UBCc"/>
    <property type="match status" value="1"/>
</dbReference>
<dbReference type="AlphaFoldDB" id="A0A9P4Q0B3"/>
<feature type="compositionally biased region" description="Acidic residues" evidence="3">
    <location>
        <begin position="580"/>
        <end position="593"/>
    </location>
</feature>
<dbReference type="Proteomes" id="UP000799441">
    <property type="component" value="Unassembled WGS sequence"/>
</dbReference>
<sequence>MARMLQVDDQVVLDAHIGVVERTYGNVESHSPDPRGTESDDITKEADVDSTAFQQFLVDGIPPKETVLVRWLHAPESQIIHEDKLQLLDRSFLIGDIVKRNEGDSMSGVVINTVTQCTLQSMSEVVYKDGQAVFKGFVPSIDLDESFSFSDPNSRSQKLLNVPASELELVASPADDDLVVYKNWLGRIEATHYRLTLKLADNCVVEIKDEDVNPVYDSSDQFALGDIGVTKKSTLRREGKYIYGQYNPNTPPVGTVVDIRLVVAEVDWLERRLGSKGTIAPPSVCERLELESPHFHVYDRTRRPAPGHRASGDLVSDSEIELQLGSRVRFKDLSGACVKYDGTGGQGKIERISRYDSLGYDMNVFDVLYYTTDVIVQWQDLSLTRVRSIDVVPDSAIDDDHAVWPGEIAHTLPLKRVHNMPGTLSPDKVGVIQKVNGAERMATIQWCPRAMLQYSSDPDGDASYRTLVSNVVHQAAGEVHELSLYDIEAPGEMNVRRGDIVLLASHEDWLGEIVDTSLDGTLTVRLGAAKEVRDIVVNREQCVVAVRSDDSDLPGNDPMGALNAGMDSFQDGLGGWDTDGSSDSDYTYDEESDKEARAIYEDENGDPMDEDDVEDPDWESDDEDDDTRMQEPGTETPPTSHPPTPEREGKGEQVPKPGIMGEPDESLPRYDILDTTIPDDHHYKDTDSSSEAVHMKRTQKEHRILRSPNNLPPGVFIRTWESRLDLLRVLLIGPEETPYYGAPFVIDFHLGTNFPTEPPRAFFHSWSGEGGLGGVGRVNPNLYEDGKICLSLLGTWDGAKRESWSAGKSTLLQLIVSLLGLVLVREPYFNEAGYETLAGLESSKRASALYNERTYLRSRAFIIRALAGLQPSDEIKLASGLAGLSEIVRWLYYHEAGGRLIKKAVEHTETILNKSEGSDGELDGVTFLSKGACIPLRRVLERLKQLC</sequence>
<evidence type="ECO:0000313" key="5">
    <source>
        <dbReference type="EMBL" id="KAF2718232.1"/>
    </source>
</evidence>
<evidence type="ECO:0000259" key="4">
    <source>
        <dbReference type="PROSITE" id="PS50127"/>
    </source>
</evidence>
<name>A0A9P4Q0B3_9PEZI</name>
<keyword evidence="6" id="KW-1185">Reference proteome</keyword>
<feature type="domain" description="UBC core" evidence="4">
    <location>
        <begin position="693"/>
        <end position="861"/>
    </location>
</feature>
<gene>
    <name evidence="5" type="ORF">K431DRAFT_287857</name>
</gene>
<dbReference type="EMBL" id="MU003828">
    <property type="protein sequence ID" value="KAF2718232.1"/>
    <property type="molecule type" value="Genomic_DNA"/>
</dbReference>
<dbReference type="PANTHER" id="PTHR46116">
    <property type="entry name" value="(E3-INDEPENDENT) E2 UBIQUITIN-CONJUGATING ENZYME"/>
    <property type="match status" value="1"/>
</dbReference>
<dbReference type="SUPFAM" id="SSF54495">
    <property type="entry name" value="UBC-like"/>
    <property type="match status" value="1"/>
</dbReference>
<evidence type="ECO:0000256" key="1">
    <source>
        <dbReference type="ARBA" id="ARBA00022679"/>
    </source>
</evidence>
<keyword evidence="1" id="KW-0808">Transferase</keyword>
<dbReference type="GO" id="GO:0061631">
    <property type="term" value="F:ubiquitin conjugating enzyme activity"/>
    <property type="evidence" value="ECO:0007669"/>
    <property type="project" value="TreeGrafter"/>
</dbReference>
<dbReference type="OrthoDB" id="47801at2759"/>
<dbReference type="InterPro" id="IPR000608">
    <property type="entry name" value="UBC"/>
</dbReference>
<dbReference type="Pfam" id="PF00179">
    <property type="entry name" value="UQ_con"/>
    <property type="match status" value="1"/>
</dbReference>
<dbReference type="PROSITE" id="PS50127">
    <property type="entry name" value="UBC_2"/>
    <property type="match status" value="1"/>
</dbReference>
<keyword evidence="2" id="KW-0833">Ubl conjugation pathway</keyword>
<feature type="compositionally biased region" description="Basic and acidic residues" evidence="3">
    <location>
        <begin position="644"/>
        <end position="653"/>
    </location>
</feature>
<accession>A0A9P4Q0B3</accession>
<dbReference type="InterPro" id="IPR016135">
    <property type="entry name" value="UBQ-conjugating_enzyme/RWD"/>
</dbReference>
<dbReference type="InterPro" id="IPR057735">
    <property type="entry name" value="UBE2O-like_tSH3-B"/>
</dbReference>
<evidence type="ECO:0000313" key="6">
    <source>
        <dbReference type="Proteomes" id="UP000799441"/>
    </source>
</evidence>
<dbReference type="PANTHER" id="PTHR46116:SF15">
    <property type="entry name" value="(E3-INDEPENDENT) E2 UBIQUITIN-CONJUGATING ENZYME"/>
    <property type="match status" value="1"/>
</dbReference>
<feature type="region of interest" description="Disordered" evidence="3">
    <location>
        <begin position="548"/>
        <end position="693"/>
    </location>
</feature>
<feature type="compositionally biased region" description="Acidic residues" evidence="3">
    <location>
        <begin position="601"/>
        <end position="626"/>
    </location>
</feature>
<dbReference type="Gene3D" id="3.10.110.10">
    <property type="entry name" value="Ubiquitin Conjugating Enzyme"/>
    <property type="match status" value="1"/>
</dbReference>
<protein>
    <recommendedName>
        <fullName evidence="4">UBC core domain-containing protein</fullName>
    </recommendedName>
</protein>
<evidence type="ECO:0000256" key="2">
    <source>
        <dbReference type="ARBA" id="ARBA00022786"/>
    </source>
</evidence>
<proteinExistence type="predicted"/>
<feature type="compositionally biased region" description="Basic and acidic residues" evidence="3">
    <location>
        <begin position="666"/>
        <end position="687"/>
    </location>
</feature>
<dbReference type="Pfam" id="PF23046">
    <property type="entry name" value="tSH3-B_UBE2O"/>
    <property type="match status" value="1"/>
</dbReference>
<comment type="caution">
    <text evidence="5">The sequence shown here is derived from an EMBL/GenBank/DDBJ whole genome shotgun (WGS) entry which is preliminary data.</text>
</comment>